<keyword evidence="2" id="KW-0521">NADP</keyword>
<reference evidence="4" key="1">
    <citation type="submission" date="2020-12" db="EMBL/GenBank/DDBJ databases">
        <title>Metabolic potential, ecology and presence of endohyphal bacteria is reflected in genomic diversity of Mucoromycotina.</title>
        <authorList>
            <person name="Muszewska A."/>
            <person name="Okrasinska A."/>
            <person name="Steczkiewicz K."/>
            <person name="Drgas O."/>
            <person name="Orlowska M."/>
            <person name="Perlinska-Lenart U."/>
            <person name="Aleksandrzak-Piekarczyk T."/>
            <person name="Szatraj K."/>
            <person name="Zielenkiewicz U."/>
            <person name="Pilsyk S."/>
            <person name="Malc E."/>
            <person name="Mieczkowski P."/>
            <person name="Kruszewska J.S."/>
            <person name="Biernat P."/>
            <person name="Pawlowska J."/>
        </authorList>
    </citation>
    <scope>NUCLEOTIDE SEQUENCE</scope>
    <source>
        <strain evidence="4">WA0000051536</strain>
    </source>
</reference>
<dbReference type="InterPro" id="IPR008030">
    <property type="entry name" value="NmrA-like"/>
</dbReference>
<evidence type="ECO:0000313" key="4">
    <source>
        <dbReference type="EMBL" id="KAG2176080.1"/>
    </source>
</evidence>
<dbReference type="CDD" id="cd05251">
    <property type="entry name" value="NmrA_like_SDR_a"/>
    <property type="match status" value="1"/>
</dbReference>
<gene>
    <name evidence="4" type="ORF">INT44_000559</name>
</gene>
<organism evidence="4 5">
    <name type="scientific">Umbelopsis vinacea</name>
    <dbReference type="NCBI Taxonomy" id="44442"/>
    <lineage>
        <taxon>Eukaryota</taxon>
        <taxon>Fungi</taxon>
        <taxon>Fungi incertae sedis</taxon>
        <taxon>Mucoromycota</taxon>
        <taxon>Mucoromycotina</taxon>
        <taxon>Umbelopsidomycetes</taxon>
        <taxon>Umbelopsidales</taxon>
        <taxon>Umbelopsidaceae</taxon>
        <taxon>Umbelopsis</taxon>
    </lineage>
</organism>
<dbReference type="Pfam" id="PF05368">
    <property type="entry name" value="NmrA"/>
    <property type="match status" value="1"/>
</dbReference>
<dbReference type="OrthoDB" id="3358371at2759"/>
<proteinExistence type="inferred from homology"/>
<evidence type="ECO:0000313" key="5">
    <source>
        <dbReference type="Proteomes" id="UP000612746"/>
    </source>
</evidence>
<protein>
    <recommendedName>
        <fullName evidence="3">NmrA-like domain-containing protein</fullName>
    </recommendedName>
</protein>
<dbReference type="InterPro" id="IPR036291">
    <property type="entry name" value="NAD(P)-bd_dom_sf"/>
</dbReference>
<comment type="caution">
    <text evidence="4">The sequence shown here is derived from an EMBL/GenBank/DDBJ whole genome shotgun (WGS) entry which is preliminary data.</text>
</comment>
<dbReference type="GO" id="GO:0005634">
    <property type="term" value="C:nucleus"/>
    <property type="evidence" value="ECO:0007669"/>
    <property type="project" value="TreeGrafter"/>
</dbReference>
<evidence type="ECO:0000256" key="2">
    <source>
        <dbReference type="ARBA" id="ARBA00022857"/>
    </source>
</evidence>
<dbReference type="AlphaFoldDB" id="A0A8H7PLS4"/>
<dbReference type="Gene3D" id="3.40.50.720">
    <property type="entry name" value="NAD(P)-binding Rossmann-like Domain"/>
    <property type="match status" value="1"/>
</dbReference>
<sequence>MSKLIVVFGGTGKQGGSVINAFLKDPTWKIRTITRNVAKPQSKALQEKGVEVVQGDLNDVDSLTAAVQGANVVFGVTDFWEPFFNPATQEKLAPGQLVNQYCYDKELQQGKNIADAVATIADTTLDLYVWSNLADVKKWSNGKYTWVYHFDSKAEIYAYIKKSLPNLAKKISSVQIGYYADNWLTTSHTAPQKAEDGVYEWKLSTKAEILFPWVDTQADTGKFVRALVQMSPGKDMLGASEMVTYGDYLKAWGDLNGVPTRFTNISAEEYEKGMPEAMAKEIQEMVAFNEEFGWDGGEPGVLRPSELKLEEPLTGVKDWIKAQDWSSVIR</sequence>
<dbReference type="EMBL" id="JAEPRA010000014">
    <property type="protein sequence ID" value="KAG2176080.1"/>
    <property type="molecule type" value="Genomic_DNA"/>
</dbReference>
<accession>A0A8H7PLS4</accession>
<dbReference type="Proteomes" id="UP000612746">
    <property type="component" value="Unassembled WGS sequence"/>
</dbReference>
<comment type="similarity">
    <text evidence="1">Belongs to the NmrA-type oxidoreductase family.</text>
</comment>
<dbReference type="SUPFAM" id="SSF51735">
    <property type="entry name" value="NAD(P)-binding Rossmann-fold domains"/>
    <property type="match status" value="1"/>
</dbReference>
<dbReference type="Gene3D" id="3.90.25.10">
    <property type="entry name" value="UDP-galactose 4-epimerase, domain 1"/>
    <property type="match status" value="1"/>
</dbReference>
<dbReference type="PANTHER" id="PTHR42748">
    <property type="entry name" value="NITROGEN METABOLITE REPRESSION PROTEIN NMRA FAMILY MEMBER"/>
    <property type="match status" value="1"/>
</dbReference>
<dbReference type="PANTHER" id="PTHR42748:SF26">
    <property type="entry name" value="NMRA-LIKE DOMAIN-CONTAINING PROTEIN"/>
    <property type="match status" value="1"/>
</dbReference>
<evidence type="ECO:0000256" key="1">
    <source>
        <dbReference type="ARBA" id="ARBA00006328"/>
    </source>
</evidence>
<name>A0A8H7PLS4_9FUNG</name>
<keyword evidence="5" id="KW-1185">Reference proteome</keyword>
<feature type="domain" description="NmrA-like" evidence="3">
    <location>
        <begin position="1"/>
        <end position="296"/>
    </location>
</feature>
<dbReference type="InterPro" id="IPR051164">
    <property type="entry name" value="NmrA-like_oxidored"/>
</dbReference>
<evidence type="ECO:0000259" key="3">
    <source>
        <dbReference type="Pfam" id="PF05368"/>
    </source>
</evidence>